<dbReference type="InterPro" id="IPR006073">
    <property type="entry name" value="GTP-bd"/>
</dbReference>
<dbReference type="AlphaFoldDB" id="A0A1L6FB57"/>
<evidence type="ECO:0000259" key="1">
    <source>
        <dbReference type="Pfam" id="PF01926"/>
    </source>
</evidence>
<dbReference type="GO" id="GO:0030488">
    <property type="term" value="P:tRNA methylation"/>
    <property type="evidence" value="ECO:0007669"/>
    <property type="project" value="TreeGrafter"/>
</dbReference>
<protein>
    <recommendedName>
        <fullName evidence="1">G domain-containing protein</fullName>
    </recommendedName>
</protein>
<feature type="domain" description="G" evidence="1">
    <location>
        <begin position="6"/>
        <end position="152"/>
    </location>
</feature>
<reference evidence="2 3" key="1">
    <citation type="submission" date="2016-12" db="EMBL/GenBank/DDBJ databases">
        <title>Complete genome sequence of Thauera chlorobenzoica, a Betaproteobacterium degrading haloaromatics anaerobically to CO2 and halides.</title>
        <authorList>
            <person name="Goris T."/>
            <person name="Mergelsberg M."/>
            <person name="Boll M."/>
        </authorList>
    </citation>
    <scope>NUCLEOTIDE SEQUENCE [LARGE SCALE GENOMIC DNA]</scope>
    <source>
        <strain evidence="2 3">3CB1</strain>
    </source>
</reference>
<dbReference type="Pfam" id="PF11981">
    <property type="entry name" value="DUF3482"/>
    <property type="match status" value="1"/>
</dbReference>
<dbReference type="Gene3D" id="3.40.50.300">
    <property type="entry name" value="P-loop containing nucleotide triphosphate hydrolases"/>
    <property type="match status" value="1"/>
</dbReference>
<dbReference type="Proteomes" id="UP000185739">
    <property type="component" value="Chromosome"/>
</dbReference>
<sequence length="466" mass="49179">MSEILRVAVVGHTNTGKTSLLRTLARDVGFGEVSDAAGTTRHVEGLQLIADGMPALALFDTPGMEDAIALLEFIDGLVAPGERVDGPERIARFLATAQAGTRFEQEAKVLRQLLASDAALYVVDARDPVLPKHRDELELLAACARPLLPVLNFVAAPATRAADWRAALARLGLHAVLGFDTVAPPLDGERELFDTLATLVHGHRDALQRLVEARAREAGERRSAARRLVAELLVELAARREPVAGDHEAALQQAVAALRDEVRAREQGCVDALLRLYRFRADDARAGELPLTDGRWDDDLFNPEALRQMGIRLGTGAAAGAAAGLGIDLVAGGLTLGAAAALGAVAGGLWQAFGHYGERIAAKLRGHRELTVDDAILRLVALRQRTLLIALEGRGHAAMTPIALALPSAGNAAAGPGAVQRWRSGALPPALVRARAHPEWSARAGRPGEGGGERDAAVEAVAEVLC</sequence>
<dbReference type="PANTHER" id="PTHR42714:SF7">
    <property type="entry name" value="G DOMAIN-CONTAINING PROTEIN"/>
    <property type="match status" value="1"/>
</dbReference>
<dbReference type="KEGG" id="tcl:Tchl_1289"/>
<accession>A0A1L6FB57</accession>
<dbReference type="PANTHER" id="PTHR42714">
    <property type="entry name" value="TRNA MODIFICATION GTPASE GTPBP3"/>
    <property type="match status" value="1"/>
</dbReference>
<organism evidence="2 3">
    <name type="scientific">Thauera chlorobenzoica</name>
    <dbReference type="NCBI Taxonomy" id="96773"/>
    <lineage>
        <taxon>Bacteria</taxon>
        <taxon>Pseudomonadati</taxon>
        <taxon>Pseudomonadota</taxon>
        <taxon>Betaproteobacteria</taxon>
        <taxon>Rhodocyclales</taxon>
        <taxon>Zoogloeaceae</taxon>
        <taxon>Thauera</taxon>
    </lineage>
</organism>
<dbReference type="STRING" id="96773.Tchl_1289"/>
<dbReference type="GO" id="GO:0002098">
    <property type="term" value="P:tRNA wobble uridine modification"/>
    <property type="evidence" value="ECO:0007669"/>
    <property type="project" value="TreeGrafter"/>
</dbReference>
<dbReference type="InterPro" id="IPR021871">
    <property type="entry name" value="DUF3482"/>
</dbReference>
<dbReference type="RefSeq" id="WP_075147670.1">
    <property type="nucleotide sequence ID" value="NZ_CP018839.1"/>
</dbReference>
<dbReference type="EMBL" id="CP018839">
    <property type="protein sequence ID" value="APR04148.1"/>
    <property type="molecule type" value="Genomic_DNA"/>
</dbReference>
<dbReference type="SUPFAM" id="SSF52540">
    <property type="entry name" value="P-loop containing nucleoside triphosphate hydrolases"/>
    <property type="match status" value="1"/>
</dbReference>
<keyword evidence="3" id="KW-1185">Reference proteome</keyword>
<name>A0A1L6FB57_9RHOO</name>
<dbReference type="GO" id="GO:0005525">
    <property type="term" value="F:GTP binding"/>
    <property type="evidence" value="ECO:0007669"/>
    <property type="project" value="InterPro"/>
</dbReference>
<dbReference type="CDD" id="cd00882">
    <property type="entry name" value="Ras_like_GTPase"/>
    <property type="match status" value="1"/>
</dbReference>
<dbReference type="OrthoDB" id="5406017at2"/>
<dbReference type="GO" id="GO:0005829">
    <property type="term" value="C:cytosol"/>
    <property type="evidence" value="ECO:0007669"/>
    <property type="project" value="TreeGrafter"/>
</dbReference>
<evidence type="ECO:0000313" key="2">
    <source>
        <dbReference type="EMBL" id="APR04148.1"/>
    </source>
</evidence>
<proteinExistence type="predicted"/>
<gene>
    <name evidence="2" type="ORF">Tchl_1289</name>
</gene>
<dbReference type="Pfam" id="PF01926">
    <property type="entry name" value="MMR_HSR1"/>
    <property type="match status" value="1"/>
</dbReference>
<dbReference type="InterPro" id="IPR027417">
    <property type="entry name" value="P-loop_NTPase"/>
</dbReference>
<evidence type="ECO:0000313" key="3">
    <source>
        <dbReference type="Proteomes" id="UP000185739"/>
    </source>
</evidence>